<organism evidence="1 2">
    <name type="scientific">Rangifer tarandus platyrhynchus</name>
    <name type="common">Svalbard reindeer</name>
    <dbReference type="NCBI Taxonomy" id="3082113"/>
    <lineage>
        <taxon>Eukaryota</taxon>
        <taxon>Metazoa</taxon>
        <taxon>Chordata</taxon>
        <taxon>Craniata</taxon>
        <taxon>Vertebrata</taxon>
        <taxon>Euteleostomi</taxon>
        <taxon>Mammalia</taxon>
        <taxon>Eutheria</taxon>
        <taxon>Laurasiatheria</taxon>
        <taxon>Artiodactyla</taxon>
        <taxon>Ruminantia</taxon>
        <taxon>Pecora</taxon>
        <taxon>Cervidae</taxon>
        <taxon>Odocoileinae</taxon>
        <taxon>Rangifer</taxon>
    </lineage>
</organism>
<evidence type="ECO:0000313" key="1">
    <source>
        <dbReference type="EMBL" id="CAM9644037.1"/>
    </source>
</evidence>
<protein>
    <submittedName>
        <fullName evidence="1">Uncharacterized protein</fullName>
    </submittedName>
</protein>
<reference evidence="1" key="1">
    <citation type="submission" date="2023-05" db="EMBL/GenBank/DDBJ databases">
        <authorList>
            <consortium name="ELIXIR-Norway"/>
        </authorList>
    </citation>
    <scope>NUCLEOTIDE SEQUENCE</scope>
</reference>
<reference evidence="1" key="2">
    <citation type="submission" date="2025-03" db="EMBL/GenBank/DDBJ databases">
        <authorList>
            <consortium name="ELIXIR-Norway"/>
            <consortium name="Elixir Norway"/>
        </authorList>
    </citation>
    <scope>NUCLEOTIDE SEQUENCE</scope>
</reference>
<accession>A0AC59YF27</accession>
<proteinExistence type="predicted"/>
<dbReference type="EMBL" id="OX596098">
    <property type="protein sequence ID" value="CAM9644037.1"/>
    <property type="molecule type" value="Genomic_DNA"/>
</dbReference>
<gene>
    <name evidence="1" type="ORF">MRATA1EN22A_LOCUS5420</name>
</gene>
<sequence length="106" mass="11763">MDSTMLGIQRKGSSSIPGRGTRSHMPQQRQRKTRHASMTTEDPVCHIRRGAANNRRRERMGTPRLAQRTFPLPFCLSSETPSSVGPSLALSTRTVTPGSFPFPLPF</sequence>
<name>A0AC59YF27_RANTA</name>
<dbReference type="Proteomes" id="UP001162501">
    <property type="component" value="Chromosome 14"/>
</dbReference>
<evidence type="ECO:0000313" key="2">
    <source>
        <dbReference type="Proteomes" id="UP001162501"/>
    </source>
</evidence>